<gene>
    <name evidence="1" type="ORF">FAUST_6719</name>
</gene>
<evidence type="ECO:0000313" key="2">
    <source>
        <dbReference type="Proteomes" id="UP000537989"/>
    </source>
</evidence>
<dbReference type="Proteomes" id="UP000537989">
    <property type="component" value="Unassembled WGS sequence"/>
</dbReference>
<dbReference type="EMBL" id="JAAMOD010000185">
    <property type="protein sequence ID" value="KAF5236109.1"/>
    <property type="molecule type" value="Genomic_DNA"/>
</dbReference>
<protein>
    <submittedName>
        <fullName evidence="1">Uncharacterized protein</fullName>
    </submittedName>
</protein>
<name>A0AAN5Z9U2_FUSAU</name>
<proteinExistence type="predicted"/>
<evidence type="ECO:0000313" key="1">
    <source>
        <dbReference type="EMBL" id="KAF5236109.1"/>
    </source>
</evidence>
<organism evidence="1 2">
    <name type="scientific">Fusarium austroamericanum</name>
    <dbReference type="NCBI Taxonomy" id="282268"/>
    <lineage>
        <taxon>Eukaryota</taxon>
        <taxon>Fungi</taxon>
        <taxon>Dikarya</taxon>
        <taxon>Ascomycota</taxon>
        <taxon>Pezizomycotina</taxon>
        <taxon>Sordariomycetes</taxon>
        <taxon>Hypocreomycetidae</taxon>
        <taxon>Hypocreales</taxon>
        <taxon>Nectriaceae</taxon>
        <taxon>Fusarium</taxon>
    </lineage>
</organism>
<accession>A0AAN5Z9U2</accession>
<keyword evidence="2" id="KW-1185">Reference proteome</keyword>
<sequence length="444" mass="52304">MDTSQASLWEYGVRTFWEIIQGYHGFSAYCPYLITCYDYSEDPTVPDFGVGSDHSKEADICEYDSKYLKTISPPWNMLSVEMQHLIRKELRLIFFENTAAEIRRLYEYNVVWRSFCDIDLPPVKLPPLVNIKPEKITHFLNKEVMLYIDADEIGYDGYKKVGTFMFREWLRLHEGRPTFQRESFVAAPMNLDQSFKSLQKLSKFHIDLYHTILSHLDDHVDFYPKNQKSDTIPPPHFQPIPSRRIQPLHDHGYTIRPLFRALYMIVDDQAMAEIPPLCRPARHWESVTYRPQKEEYHNHVMSHCTVLLVRTGDESHLCYPISFLPLFEAGLALDVGPPYYEDKLEPTVVRVKLDVAIRFIHDLLNREEESSTDYKYAADKAKQEQEEWCQSWVGKVICHSQEVGMDAGYYSWLAVRRALVRMNNEAFDIDQVYPSHELLRFWCF</sequence>
<reference evidence="1 2" key="1">
    <citation type="submission" date="2020-02" db="EMBL/GenBank/DDBJ databases">
        <title>Identification and distribution of gene clusters putatively required for synthesis of sphingolipid metabolism inhibitors in phylogenetically diverse species of the filamentous fungus Fusarium.</title>
        <authorList>
            <person name="Kim H.-S."/>
            <person name="Busman M."/>
            <person name="Brown D.W."/>
            <person name="Divon H."/>
            <person name="Uhlig S."/>
            <person name="Proctor R.H."/>
        </authorList>
    </citation>
    <scope>NUCLEOTIDE SEQUENCE [LARGE SCALE GENOMIC DNA]</scope>
    <source>
        <strain evidence="1 2">NRRL 2903</strain>
    </source>
</reference>
<dbReference type="AlphaFoldDB" id="A0AAN5Z9U2"/>
<comment type="caution">
    <text evidence="1">The sequence shown here is derived from an EMBL/GenBank/DDBJ whole genome shotgun (WGS) entry which is preliminary data.</text>
</comment>